<gene>
    <name evidence="6" type="ORF">G0Q07_05145</name>
</gene>
<dbReference type="InterPro" id="IPR036249">
    <property type="entry name" value="Thioredoxin-like_sf"/>
</dbReference>
<evidence type="ECO:0000259" key="5">
    <source>
        <dbReference type="PROSITE" id="PS51352"/>
    </source>
</evidence>
<keyword evidence="2" id="KW-0201">Cytochrome c-type biogenesis</keyword>
<dbReference type="AlphaFoldDB" id="A0A6C0R9U9"/>
<dbReference type="PROSITE" id="PS51352">
    <property type="entry name" value="THIOREDOXIN_2"/>
    <property type="match status" value="1"/>
</dbReference>
<dbReference type="SUPFAM" id="SSF52833">
    <property type="entry name" value="Thioredoxin-like"/>
    <property type="match status" value="1"/>
</dbReference>
<dbReference type="InterPro" id="IPR000866">
    <property type="entry name" value="AhpC/TSA"/>
</dbReference>
<keyword evidence="7" id="KW-1185">Reference proteome</keyword>
<dbReference type="EMBL" id="CP048409">
    <property type="protein sequence ID" value="QIA07150.1"/>
    <property type="molecule type" value="Genomic_DNA"/>
</dbReference>
<organism evidence="6 7">
    <name type="scientific">Draconibacterium halophilum</name>
    <dbReference type="NCBI Taxonomy" id="2706887"/>
    <lineage>
        <taxon>Bacteria</taxon>
        <taxon>Pseudomonadati</taxon>
        <taxon>Bacteroidota</taxon>
        <taxon>Bacteroidia</taxon>
        <taxon>Marinilabiliales</taxon>
        <taxon>Prolixibacteraceae</taxon>
        <taxon>Draconibacterium</taxon>
    </lineage>
</organism>
<keyword evidence="3" id="KW-1015">Disulfide bond</keyword>
<sequence length="418" mass="47370">MKRASQNLPNGSKIKSELHELPLNVNNFNRMTNMTYRVLFFLVAALLVLGGCKQDKEFTIRGKITHAEDETIVLEELHTTSLKKIAETKINTKGEFEISAMTGIPTFYLLKLSDQNFITLLVDSAETVTIEADAANFDREYNVEGSLGSAQVKMLDSKLKDTRHKLDSLRSLDNLYAGNPEYDNVRPRWAEEYNEIVQEQIEFSTNFVRENPFSMASVLALYQKFNPEDESFIVRDLQVMKTAASALNTIYPKSEQVQALYNNTLQIVRNEQSANMQRFIQEQGDNSPDIVLPDPEGNEVALSSLRGKVVLLQFWAAVDRGSRIQNPVLVEAYKKYHRKGFEIYQVSVDQNRAEWVDAIDQDKLSWINVGDMEGSKLAAAVYNVQNIPFNYLLNEEGEIVAKNLKGPALDKALARLLD</sequence>
<evidence type="ECO:0000256" key="1">
    <source>
        <dbReference type="ARBA" id="ARBA00004196"/>
    </source>
</evidence>
<evidence type="ECO:0000256" key="4">
    <source>
        <dbReference type="ARBA" id="ARBA00023284"/>
    </source>
</evidence>
<comment type="subcellular location">
    <subcellularLocation>
        <location evidence="1">Cell envelope</location>
    </subcellularLocation>
</comment>
<dbReference type="Gene3D" id="3.40.30.10">
    <property type="entry name" value="Glutaredoxin"/>
    <property type="match status" value="1"/>
</dbReference>
<dbReference type="GO" id="GO:0030313">
    <property type="term" value="C:cell envelope"/>
    <property type="evidence" value="ECO:0007669"/>
    <property type="project" value="UniProtKB-SubCell"/>
</dbReference>
<reference evidence="6 7" key="1">
    <citation type="submission" date="2020-02" db="EMBL/GenBank/DDBJ databases">
        <title>Genome sequencing for Draconibacterium sp. strain M1.</title>
        <authorList>
            <person name="Park S.-J."/>
        </authorList>
    </citation>
    <scope>NUCLEOTIDE SEQUENCE [LARGE SCALE GENOMIC DNA]</scope>
    <source>
        <strain evidence="6 7">M1</strain>
    </source>
</reference>
<dbReference type="Proteomes" id="UP000474630">
    <property type="component" value="Chromosome"/>
</dbReference>
<evidence type="ECO:0000256" key="3">
    <source>
        <dbReference type="ARBA" id="ARBA00023157"/>
    </source>
</evidence>
<dbReference type="PANTHER" id="PTHR42852">
    <property type="entry name" value="THIOL:DISULFIDE INTERCHANGE PROTEIN DSBE"/>
    <property type="match status" value="1"/>
</dbReference>
<dbReference type="KEGG" id="drc:G0Q07_05145"/>
<dbReference type="GO" id="GO:0017004">
    <property type="term" value="P:cytochrome complex assembly"/>
    <property type="evidence" value="ECO:0007669"/>
    <property type="project" value="UniProtKB-KW"/>
</dbReference>
<evidence type="ECO:0000256" key="2">
    <source>
        <dbReference type="ARBA" id="ARBA00022748"/>
    </source>
</evidence>
<keyword evidence="4" id="KW-0676">Redox-active center</keyword>
<name>A0A6C0R9U9_9BACT</name>
<protein>
    <submittedName>
        <fullName evidence="6">AhpC/TSA family protein</fullName>
    </submittedName>
</protein>
<dbReference type="PANTHER" id="PTHR42852:SF6">
    <property type="entry name" value="THIOL:DISULFIDE INTERCHANGE PROTEIN DSBE"/>
    <property type="match status" value="1"/>
</dbReference>
<evidence type="ECO:0000313" key="6">
    <source>
        <dbReference type="EMBL" id="QIA07150.1"/>
    </source>
</evidence>
<proteinExistence type="predicted"/>
<dbReference type="RefSeq" id="WP_163345079.1">
    <property type="nucleotide sequence ID" value="NZ_CP048409.1"/>
</dbReference>
<dbReference type="InterPro" id="IPR013766">
    <property type="entry name" value="Thioredoxin_domain"/>
</dbReference>
<evidence type="ECO:0000313" key="7">
    <source>
        <dbReference type="Proteomes" id="UP000474630"/>
    </source>
</evidence>
<accession>A0A6C0R9U9</accession>
<feature type="domain" description="Thioredoxin" evidence="5">
    <location>
        <begin position="281"/>
        <end position="418"/>
    </location>
</feature>
<dbReference type="CDD" id="cd02966">
    <property type="entry name" value="TlpA_like_family"/>
    <property type="match status" value="1"/>
</dbReference>
<dbReference type="Pfam" id="PF00578">
    <property type="entry name" value="AhpC-TSA"/>
    <property type="match status" value="1"/>
</dbReference>
<dbReference type="InterPro" id="IPR050553">
    <property type="entry name" value="Thioredoxin_ResA/DsbE_sf"/>
</dbReference>